<sequence length="341" mass="36316">MKKVFFSLAIISSTIAFSQIQNVISENFNGLTTGNLGTDVTGATAGQNGWYTGNGTVADYQITTVDAAHGKSLRMISGAGAPPATGSNANNRFAWKDITATPTFTNNAIKVEFEFYTGAAAGAGRSQSALFDATNGIVGIAYDYATQTFKGLLRLTPTSGTTAGTAAFYTANLGTQTFAPNTWVKVYYYYNGTDGSYGFGYPGGAYSFGLTQVGTTYTLSPSLVPTEHDFYNVTLDTNTVANSNSYDNLLVTYSTLAQALSTQDVKAATIAFNVYPNPTSDILNIETSDKIKAISIFDMAGRKMDVSVKENSVDVRNLETGSYLINIETAKGTSTEKFIKK</sequence>
<dbReference type="AlphaFoldDB" id="A0A8J8G634"/>
<dbReference type="RefSeq" id="WP_173778546.1">
    <property type="nucleotide sequence ID" value="NZ_JABSNO010000005.1"/>
</dbReference>
<keyword evidence="5" id="KW-1185">Reference proteome</keyword>
<dbReference type="InterPro" id="IPR026444">
    <property type="entry name" value="Secre_tail"/>
</dbReference>
<dbReference type="NCBIfam" id="TIGR04183">
    <property type="entry name" value="Por_Secre_tail"/>
    <property type="match status" value="1"/>
</dbReference>
<keyword evidence="1 2" id="KW-0732">Signal</keyword>
<evidence type="ECO:0000313" key="4">
    <source>
        <dbReference type="EMBL" id="NRS91929.1"/>
    </source>
</evidence>
<dbReference type="EMBL" id="JABSNO010000005">
    <property type="protein sequence ID" value="NRS91929.1"/>
    <property type="molecule type" value="Genomic_DNA"/>
</dbReference>
<gene>
    <name evidence="4" type="ORF">HNQ03_000996</name>
</gene>
<reference evidence="4" key="1">
    <citation type="submission" date="2020-05" db="EMBL/GenBank/DDBJ databases">
        <title>Genomic Encyclopedia of Type Strains, Phase IV (KMG-V): Genome sequencing to study the core and pangenomes of soil and plant-associated prokaryotes.</title>
        <authorList>
            <person name="Whitman W."/>
        </authorList>
    </citation>
    <scope>NUCLEOTIDE SEQUENCE</scope>
    <source>
        <strain evidence="4">16F</strain>
    </source>
</reference>
<evidence type="ECO:0000256" key="1">
    <source>
        <dbReference type="ARBA" id="ARBA00022729"/>
    </source>
</evidence>
<evidence type="ECO:0000313" key="5">
    <source>
        <dbReference type="Proteomes" id="UP000610746"/>
    </source>
</evidence>
<feature type="domain" description="Secretion system C-terminal sorting" evidence="3">
    <location>
        <begin position="274"/>
        <end position="339"/>
    </location>
</feature>
<name>A0A8J8G634_9FLAO</name>
<dbReference type="Pfam" id="PF18962">
    <property type="entry name" value="Por_Secre_tail"/>
    <property type="match status" value="1"/>
</dbReference>
<proteinExistence type="predicted"/>
<feature type="chain" id="PRO_5035207958" description="Secretion system C-terminal sorting domain-containing protein" evidence="2">
    <location>
        <begin position="19"/>
        <end position="341"/>
    </location>
</feature>
<dbReference type="Proteomes" id="UP000610746">
    <property type="component" value="Unassembled WGS sequence"/>
</dbReference>
<organism evidence="4 5">
    <name type="scientific">Frigoriflavimonas asaccharolytica</name>
    <dbReference type="NCBI Taxonomy" id="2735899"/>
    <lineage>
        <taxon>Bacteria</taxon>
        <taxon>Pseudomonadati</taxon>
        <taxon>Bacteroidota</taxon>
        <taxon>Flavobacteriia</taxon>
        <taxon>Flavobacteriales</taxon>
        <taxon>Weeksellaceae</taxon>
        <taxon>Frigoriflavimonas</taxon>
    </lineage>
</organism>
<feature type="signal peptide" evidence="2">
    <location>
        <begin position="1"/>
        <end position="18"/>
    </location>
</feature>
<accession>A0A8J8G634</accession>
<evidence type="ECO:0000256" key="2">
    <source>
        <dbReference type="SAM" id="SignalP"/>
    </source>
</evidence>
<protein>
    <recommendedName>
        <fullName evidence="3">Secretion system C-terminal sorting domain-containing protein</fullName>
    </recommendedName>
</protein>
<evidence type="ECO:0000259" key="3">
    <source>
        <dbReference type="Pfam" id="PF18962"/>
    </source>
</evidence>
<comment type="caution">
    <text evidence="4">The sequence shown here is derived from an EMBL/GenBank/DDBJ whole genome shotgun (WGS) entry which is preliminary data.</text>
</comment>